<dbReference type="OrthoDB" id="3872984at2"/>
<comment type="caution">
    <text evidence="4">The sequence shown here is derived from an EMBL/GenBank/DDBJ whole genome shotgun (WGS) entry which is preliminary data.</text>
</comment>
<feature type="domain" description="PPE" evidence="3">
    <location>
        <begin position="17"/>
        <end position="108"/>
    </location>
</feature>
<feature type="compositionally biased region" description="Gly residues" evidence="2">
    <location>
        <begin position="469"/>
        <end position="478"/>
    </location>
</feature>
<evidence type="ECO:0000313" key="5">
    <source>
        <dbReference type="Proteomes" id="UP000267408"/>
    </source>
</evidence>
<dbReference type="InterPro" id="IPR000030">
    <property type="entry name" value="PPE_dom"/>
</dbReference>
<protein>
    <submittedName>
        <fullName evidence="4">PPE family protein</fullName>
    </submittedName>
</protein>
<evidence type="ECO:0000313" key="4">
    <source>
        <dbReference type="EMBL" id="ROR44178.1"/>
    </source>
</evidence>
<evidence type="ECO:0000259" key="3">
    <source>
        <dbReference type="Pfam" id="PF00823"/>
    </source>
</evidence>
<evidence type="ECO:0000256" key="2">
    <source>
        <dbReference type="SAM" id="MobiDB-lite"/>
    </source>
</evidence>
<dbReference type="RefSeq" id="WP_123555395.1">
    <property type="nucleotide sequence ID" value="NZ_RJVJ01000001.1"/>
</dbReference>
<dbReference type="AlphaFoldDB" id="A0A8G1XCM2"/>
<dbReference type="SUPFAM" id="SSF140459">
    <property type="entry name" value="PE/PPE dimer-like"/>
    <property type="match status" value="1"/>
</dbReference>
<feature type="region of interest" description="Disordered" evidence="2">
    <location>
        <begin position="189"/>
        <end position="249"/>
    </location>
</feature>
<proteinExistence type="inferred from homology"/>
<organism evidence="4 5">
    <name type="scientific">Kitasatospora cineracea</name>
    <dbReference type="NCBI Taxonomy" id="88074"/>
    <lineage>
        <taxon>Bacteria</taxon>
        <taxon>Bacillati</taxon>
        <taxon>Actinomycetota</taxon>
        <taxon>Actinomycetes</taxon>
        <taxon>Kitasatosporales</taxon>
        <taxon>Streptomycetaceae</taxon>
        <taxon>Kitasatospora</taxon>
    </lineage>
</organism>
<dbReference type="Gene3D" id="1.20.1260.20">
    <property type="entry name" value="PPE superfamily"/>
    <property type="match status" value="1"/>
</dbReference>
<dbReference type="Pfam" id="PF00823">
    <property type="entry name" value="PPE"/>
    <property type="match status" value="1"/>
</dbReference>
<feature type="compositionally biased region" description="Gly residues" evidence="2">
    <location>
        <begin position="437"/>
        <end position="463"/>
    </location>
</feature>
<feature type="region of interest" description="Disordered" evidence="2">
    <location>
        <begin position="359"/>
        <end position="399"/>
    </location>
</feature>
<dbReference type="EMBL" id="RJVJ01000001">
    <property type="protein sequence ID" value="ROR44178.1"/>
    <property type="molecule type" value="Genomic_DNA"/>
</dbReference>
<evidence type="ECO:0000256" key="1">
    <source>
        <dbReference type="ARBA" id="ARBA00010652"/>
    </source>
</evidence>
<dbReference type="InterPro" id="IPR038332">
    <property type="entry name" value="PPE_sf"/>
</dbReference>
<feature type="compositionally biased region" description="Pro residues" evidence="2">
    <location>
        <begin position="196"/>
        <end position="232"/>
    </location>
</feature>
<comment type="similarity">
    <text evidence="1">Belongs to the mycobacterial PPE family.</text>
</comment>
<feature type="region of interest" description="Disordered" evidence="2">
    <location>
        <begin position="437"/>
        <end position="509"/>
    </location>
</feature>
<accession>A0A8G1XCM2</accession>
<gene>
    <name evidence="4" type="ORF">EDD39_2356</name>
</gene>
<reference evidence="4 5" key="1">
    <citation type="submission" date="2018-11" db="EMBL/GenBank/DDBJ databases">
        <title>Sequencing the genomes of 1000 actinobacteria strains.</title>
        <authorList>
            <person name="Klenk H.-P."/>
        </authorList>
    </citation>
    <scope>NUCLEOTIDE SEQUENCE [LARGE SCALE GENOMIC DNA]</scope>
    <source>
        <strain evidence="4 5">DSM 44780</strain>
    </source>
</reference>
<sequence length="509" mass="48637">MAERTQFDSYALIPLKNMVSGSNPGRIKEVGQHWQNVHEELTQAAADLQAAIEHATANWTGAASQGFATKGGQIQQGMVNTAAHAQNTSVAMNYAATALEQTKSTMSQIKVPGFMDRVGKTLSDGFASSDEGFKRDLASGMNRIDAVNKNAHDLSATEVAHQYAIGVMEHLGPQYTQAASYMGGNEQIGISEPVTKFPPDPPTTVVPPGHTPPSLPNPKYPSGVPPQEPQQPPTTGLPGGPHPTQPVHPVQPVVPPGGTLLPGGTLPPFTPPTFTPTPLPPSTGILGVDPPPVVGTPPGTGGGLPGGVGTLPSGGGGGVGGSGGGGYVPGVGGGGYLPGGGGLGGGGRVSGGGGLSGAGGAGGGRVSGGSGAGGAGRGAGAGAGTAGAGGSGAGGARGAAGAGGMGGMHGGGAGGARGGAAGGKGGSGLVRKAGGTVGGAKAGGAGGRAFTEGGSGIGKGRAGQAGAAGMHGGSGSGGSKKKNQGHRPDYLVEDEDTWRGGEANPGVIE</sequence>
<name>A0A8G1XCM2_9ACTN</name>
<dbReference type="Proteomes" id="UP000267408">
    <property type="component" value="Unassembled WGS sequence"/>
</dbReference>